<sequence>MELYAGIDLHSNNSVVSVLDEQDRVGFAKRLPNELAAIIVALRSCPSTPVGVEVESTYNWYWLVDGLQDAGFVVHLVNTAAVKQYEGLKHSGDFSDARHLAHLMRLGILPTGYIYPREQRAVRDLLRKRSQLVRQRSTQILSMGNLVARNLGTHAGGNEIKRWTSEHIDAMPLLDEQKQALKANLAVMRCLDDQVDALERSILAKAKLREDYQALKTVSGIGQVLALTIALETGDVGRFDSPGNFASYARTVDSRRESNGKKKGEGNAKCGNKHLAWAFIEAAHFAVRYDAAIKRWYQKKCSSSLSVVAIKAVAHKLARACYHVMKDGKPFDVSRAFG</sequence>
<dbReference type="InterPro" id="IPR047650">
    <property type="entry name" value="Transpos_IS110"/>
</dbReference>
<feature type="domain" description="Transposase IS116/IS110/IS902 C-terminal" evidence="2">
    <location>
        <begin position="213"/>
        <end position="298"/>
    </location>
</feature>
<evidence type="ECO:0000313" key="3">
    <source>
        <dbReference type="EMBL" id="GAA0751195.1"/>
    </source>
</evidence>
<comment type="caution">
    <text evidence="3">The sequence shown here is derived from an EMBL/GenBank/DDBJ whole genome shotgun (WGS) entry which is preliminary data.</text>
</comment>
<dbReference type="PANTHER" id="PTHR33055">
    <property type="entry name" value="TRANSPOSASE FOR INSERTION SEQUENCE ELEMENT IS1111A"/>
    <property type="match status" value="1"/>
</dbReference>
<dbReference type="RefSeq" id="WP_141287985.1">
    <property type="nucleotide sequence ID" value="NZ_BAAAEW010000013.1"/>
</dbReference>
<dbReference type="Proteomes" id="UP001500279">
    <property type="component" value="Unassembled WGS sequence"/>
</dbReference>
<dbReference type="Pfam" id="PF02371">
    <property type="entry name" value="Transposase_20"/>
    <property type="match status" value="1"/>
</dbReference>
<dbReference type="EMBL" id="BAAAEW010000013">
    <property type="protein sequence ID" value="GAA0751195.1"/>
    <property type="molecule type" value="Genomic_DNA"/>
</dbReference>
<reference evidence="4" key="1">
    <citation type="journal article" date="2019" name="Int. J. Syst. Evol. Microbiol.">
        <title>The Global Catalogue of Microorganisms (GCM) 10K type strain sequencing project: providing services to taxonomists for standard genome sequencing and annotation.</title>
        <authorList>
            <consortium name="The Broad Institute Genomics Platform"/>
            <consortium name="The Broad Institute Genome Sequencing Center for Infectious Disease"/>
            <person name="Wu L."/>
            <person name="Ma J."/>
        </authorList>
    </citation>
    <scope>NUCLEOTIDE SEQUENCE [LARGE SCALE GENOMIC DNA]</scope>
    <source>
        <strain evidence="4">JCM 15503</strain>
    </source>
</reference>
<dbReference type="PANTHER" id="PTHR33055:SF15">
    <property type="entry name" value="TRANSPOSASE-RELATED"/>
    <property type="match status" value="1"/>
</dbReference>
<evidence type="ECO:0000313" key="4">
    <source>
        <dbReference type="Proteomes" id="UP001500279"/>
    </source>
</evidence>
<evidence type="ECO:0000259" key="2">
    <source>
        <dbReference type="Pfam" id="PF02371"/>
    </source>
</evidence>
<dbReference type="InterPro" id="IPR003346">
    <property type="entry name" value="Transposase_20"/>
</dbReference>
<dbReference type="Pfam" id="PF01548">
    <property type="entry name" value="DEDD_Tnp_IS110"/>
    <property type="match status" value="1"/>
</dbReference>
<keyword evidence="4" id="KW-1185">Reference proteome</keyword>
<proteinExistence type="predicted"/>
<organism evidence="3 4">
    <name type="scientific">Ideonella azotifigens</name>
    <dbReference type="NCBI Taxonomy" id="513160"/>
    <lineage>
        <taxon>Bacteria</taxon>
        <taxon>Pseudomonadati</taxon>
        <taxon>Pseudomonadota</taxon>
        <taxon>Betaproteobacteria</taxon>
        <taxon>Burkholderiales</taxon>
        <taxon>Sphaerotilaceae</taxon>
        <taxon>Ideonella</taxon>
    </lineage>
</organism>
<dbReference type="NCBIfam" id="NF033542">
    <property type="entry name" value="transpos_IS110"/>
    <property type="match status" value="1"/>
</dbReference>
<protein>
    <submittedName>
        <fullName evidence="3">IS110-like element ISGsu4 family transposase</fullName>
    </submittedName>
</protein>
<evidence type="ECO:0000259" key="1">
    <source>
        <dbReference type="Pfam" id="PF01548"/>
    </source>
</evidence>
<dbReference type="InterPro" id="IPR002525">
    <property type="entry name" value="Transp_IS110-like_N"/>
</dbReference>
<gene>
    <name evidence="3" type="ORF">GCM10009107_23750</name>
</gene>
<feature type="domain" description="Transposase IS110-like N-terminal" evidence="1">
    <location>
        <begin position="5"/>
        <end position="142"/>
    </location>
</feature>
<name>A0ABP3V7U8_9BURK</name>
<accession>A0ABP3V7U8</accession>